<dbReference type="Gene3D" id="1.10.1420.10">
    <property type="match status" value="2"/>
</dbReference>
<keyword evidence="10" id="KW-0175">Coiled coil</keyword>
<dbReference type="Gene3D" id="3.40.1170.10">
    <property type="entry name" value="DNA repair protein MutS, domain I"/>
    <property type="match status" value="1"/>
</dbReference>
<dbReference type="InterPro" id="IPR036187">
    <property type="entry name" value="DNA_mismatch_repair_MutS_sf"/>
</dbReference>
<dbReference type="InterPro" id="IPR007695">
    <property type="entry name" value="DNA_mismatch_repair_MutS-lik_N"/>
</dbReference>
<organism evidence="12 13">
    <name type="scientific">Psylliodes chrysocephalus</name>
    <dbReference type="NCBI Taxonomy" id="3402493"/>
    <lineage>
        <taxon>Eukaryota</taxon>
        <taxon>Metazoa</taxon>
        <taxon>Ecdysozoa</taxon>
        <taxon>Arthropoda</taxon>
        <taxon>Hexapoda</taxon>
        <taxon>Insecta</taxon>
        <taxon>Pterygota</taxon>
        <taxon>Neoptera</taxon>
        <taxon>Endopterygota</taxon>
        <taxon>Coleoptera</taxon>
        <taxon>Polyphaga</taxon>
        <taxon>Cucujiformia</taxon>
        <taxon>Chrysomeloidea</taxon>
        <taxon>Chrysomelidae</taxon>
        <taxon>Galerucinae</taxon>
        <taxon>Alticini</taxon>
        <taxon>Psylliodes</taxon>
    </lineage>
</organism>
<keyword evidence="7 9" id="KW-0234">DNA repair</keyword>
<dbReference type="Pfam" id="PF05190">
    <property type="entry name" value="MutS_IV"/>
    <property type="match status" value="1"/>
</dbReference>
<dbReference type="GO" id="GO:0030983">
    <property type="term" value="F:mismatched DNA binding"/>
    <property type="evidence" value="ECO:0007669"/>
    <property type="project" value="InterPro"/>
</dbReference>
<dbReference type="InterPro" id="IPR007861">
    <property type="entry name" value="DNA_mismatch_repair_MutS_clamp"/>
</dbReference>
<dbReference type="FunFam" id="3.30.420.110:FF:000002">
    <property type="entry name" value="DNA mismatch repair protein"/>
    <property type="match status" value="1"/>
</dbReference>
<dbReference type="SUPFAM" id="SSF52540">
    <property type="entry name" value="P-loop containing nucleoside triphosphate hydrolases"/>
    <property type="match status" value="1"/>
</dbReference>
<dbReference type="Proteomes" id="UP001153636">
    <property type="component" value="Chromosome 12"/>
</dbReference>
<evidence type="ECO:0000256" key="9">
    <source>
        <dbReference type="RuleBase" id="RU003756"/>
    </source>
</evidence>
<keyword evidence="5" id="KW-0067">ATP-binding</keyword>
<dbReference type="InterPro" id="IPR000432">
    <property type="entry name" value="DNA_mismatch_repair_MutS_C"/>
</dbReference>
<dbReference type="InterPro" id="IPR027417">
    <property type="entry name" value="P-loop_NTPase"/>
</dbReference>
<name>A0A9P0CQB6_9CUCU</name>
<protein>
    <recommendedName>
        <fullName evidence="11">DNA mismatch repair proteins mutS family domain-containing protein</fullName>
    </recommendedName>
</protein>
<accession>A0A9P0CQB6</accession>
<dbReference type="SMART" id="SM00534">
    <property type="entry name" value="MUTSac"/>
    <property type="match status" value="1"/>
</dbReference>
<evidence type="ECO:0000256" key="2">
    <source>
        <dbReference type="ARBA" id="ARBA00006271"/>
    </source>
</evidence>
<keyword evidence="8" id="KW-0539">Nucleus</keyword>
<dbReference type="AlphaFoldDB" id="A0A9P0CQB6"/>
<dbReference type="Pfam" id="PF05188">
    <property type="entry name" value="MutS_II"/>
    <property type="match status" value="1"/>
</dbReference>
<proteinExistence type="inferred from homology"/>
<dbReference type="PANTHER" id="PTHR11361">
    <property type="entry name" value="DNA MISMATCH REPAIR PROTEIN MUTS FAMILY MEMBER"/>
    <property type="match status" value="1"/>
</dbReference>
<dbReference type="FunFam" id="3.40.50.300:FF:001115">
    <property type="entry name" value="DNA mismatch repair protein MSH2"/>
    <property type="match status" value="1"/>
</dbReference>
<evidence type="ECO:0000256" key="3">
    <source>
        <dbReference type="ARBA" id="ARBA00022741"/>
    </source>
</evidence>
<sequence>MEEEQHHKALNLDIGQQQNFVRFYNGLSEKPVSTVRFFNRTDYYTVHGDDTSIVAEFLSTSAKYMGSIPKLSYICLNKAQFESILRELLLIRQYRVEIYVKTSSKNNNDWDLEYRASPGNLTQVEDLLFENANFDFTNSVMGIKIIQNKVLAISCINITDAKFEVCEINDNESFSELEGIIAQIGPKECIIPIGESVDLIAIKNLLERNGILVARVKNSEFTNVDVEQDLKRLLHFQEDQPRSLASHKEIDLKNAMGCLHALIKFLNLTGDEKNFNQFKLSTFDCRRFVRLDNAALYALNIFPKVTSRSMNSDNLQLLKSFSVRGILDNCVTPQGSRLLEQWIKQPLKDYNSINERLDIVEAILKDPEVRGQLKDWLPRVIDLMPIARKMSCKKANLQDCYKVYQAVGSVAHIVNVLMNLKNKCVKGLLTDPLGEIFSELQNYQSMIEHTLDFDLVNRGEFFVKGSFDEELNALQKKKGKIEEKMQKALGQVSKDLDLKGVKLDSNEQHGYFFRVTLNDEPTLRKRKDYKILDVIKGGVRFVNNHLEQLNEMYQNLNVEYTERQKAVLGEVFEVAAGYVESLRNLNISIATVDVLTSFAVAAISARIPYVKPKLHKEGSGILKLKQIRHPCLEAQDSVSFIPNDVTFNAEEKLLYVITGPNMCGKSTYIRSVGICVLMAHIGSLVPCSHADISIVDGILVRVGADDCQLKGLSTFMLEMIETSSIIKSATNNSLVIIDELGRGTSTYDGCGIAWAIAEHLVKEIKCFSLFATHFHEINELAEMYGNVGNLHVSAVVSENVITPLYSVREGECDKSYGIHCAKMVGFPEDVIQDAVEHQKHLEHQSGMKLLTNFNQTEKRKVISEGDLIVKNSIKKLKALDLDNMSDEDLMNEISKIKKELSSDDNLFVK</sequence>
<dbReference type="SUPFAM" id="SSF48334">
    <property type="entry name" value="DNA repair protein MutS, domain III"/>
    <property type="match status" value="1"/>
</dbReference>
<dbReference type="Gene3D" id="3.30.420.110">
    <property type="entry name" value="MutS, connector domain"/>
    <property type="match status" value="1"/>
</dbReference>
<dbReference type="EMBL" id="OV651824">
    <property type="protein sequence ID" value="CAH1102281.1"/>
    <property type="molecule type" value="Genomic_DNA"/>
</dbReference>
<dbReference type="OrthoDB" id="295033at2759"/>
<dbReference type="SUPFAM" id="SSF53150">
    <property type="entry name" value="DNA repair protein MutS, domain II"/>
    <property type="match status" value="1"/>
</dbReference>
<feature type="domain" description="DNA mismatch repair proteins mutS family" evidence="11">
    <location>
        <begin position="733"/>
        <end position="749"/>
    </location>
</feature>
<dbReference type="InterPro" id="IPR007696">
    <property type="entry name" value="DNA_mismatch_repair_MutS_core"/>
</dbReference>
<dbReference type="GO" id="GO:0140664">
    <property type="term" value="F:ATP-dependent DNA damage sensor activity"/>
    <property type="evidence" value="ECO:0007669"/>
    <property type="project" value="InterPro"/>
</dbReference>
<keyword evidence="4 9" id="KW-0227">DNA damage</keyword>
<comment type="similarity">
    <text evidence="2 9">Belongs to the DNA mismatch repair MutS family.</text>
</comment>
<dbReference type="Pfam" id="PF05192">
    <property type="entry name" value="MutS_III"/>
    <property type="match status" value="1"/>
</dbReference>
<dbReference type="GO" id="GO:0006312">
    <property type="term" value="P:mitotic recombination"/>
    <property type="evidence" value="ECO:0007669"/>
    <property type="project" value="TreeGrafter"/>
</dbReference>
<dbReference type="InterPro" id="IPR036678">
    <property type="entry name" value="MutS_con_dom_sf"/>
</dbReference>
<dbReference type="InterPro" id="IPR016151">
    <property type="entry name" value="DNA_mismatch_repair_MutS_N"/>
</dbReference>
<dbReference type="PROSITE" id="PS00486">
    <property type="entry name" value="DNA_MISMATCH_REPAIR_2"/>
    <property type="match status" value="1"/>
</dbReference>
<dbReference type="InterPro" id="IPR007860">
    <property type="entry name" value="DNA_mmatch_repair_MutS_con_dom"/>
</dbReference>
<evidence type="ECO:0000256" key="7">
    <source>
        <dbReference type="ARBA" id="ARBA00023204"/>
    </source>
</evidence>
<keyword evidence="13" id="KW-1185">Reference proteome</keyword>
<evidence type="ECO:0000256" key="1">
    <source>
        <dbReference type="ARBA" id="ARBA00004123"/>
    </source>
</evidence>
<evidence type="ECO:0000256" key="5">
    <source>
        <dbReference type="ARBA" id="ARBA00022840"/>
    </source>
</evidence>
<dbReference type="PANTHER" id="PTHR11361:SF35">
    <property type="entry name" value="DNA MISMATCH REPAIR PROTEIN MSH2"/>
    <property type="match status" value="1"/>
</dbReference>
<evidence type="ECO:0000256" key="6">
    <source>
        <dbReference type="ARBA" id="ARBA00023125"/>
    </source>
</evidence>
<dbReference type="PIRSF" id="PIRSF005813">
    <property type="entry name" value="MSH2"/>
    <property type="match status" value="1"/>
</dbReference>
<comment type="function">
    <text evidence="9">Component of the post-replicative DNA mismatch repair system (MMR).</text>
</comment>
<dbReference type="SMART" id="SM00533">
    <property type="entry name" value="MUTSd"/>
    <property type="match status" value="1"/>
</dbReference>
<gene>
    <name evidence="12" type="ORF">PSYICH_LOCUS3314</name>
</gene>
<reference evidence="12" key="1">
    <citation type="submission" date="2022-01" db="EMBL/GenBank/DDBJ databases">
        <authorList>
            <person name="King R."/>
        </authorList>
    </citation>
    <scope>NUCLEOTIDE SEQUENCE</scope>
</reference>
<comment type="subcellular location">
    <subcellularLocation>
        <location evidence="1">Nucleus</location>
    </subcellularLocation>
</comment>
<dbReference type="Gene3D" id="3.40.50.300">
    <property type="entry name" value="P-loop containing nucleotide triphosphate hydrolases"/>
    <property type="match status" value="1"/>
</dbReference>
<evidence type="ECO:0000313" key="12">
    <source>
        <dbReference type="EMBL" id="CAH1102281.1"/>
    </source>
</evidence>
<dbReference type="GO" id="GO:0006298">
    <property type="term" value="P:mismatch repair"/>
    <property type="evidence" value="ECO:0007669"/>
    <property type="project" value="InterPro"/>
</dbReference>
<keyword evidence="6 9" id="KW-0238">DNA-binding</keyword>
<evidence type="ECO:0000256" key="10">
    <source>
        <dbReference type="SAM" id="Coils"/>
    </source>
</evidence>
<keyword evidence="3 9" id="KW-0547">Nucleotide-binding</keyword>
<feature type="non-terminal residue" evidence="12">
    <location>
        <position position="909"/>
    </location>
</feature>
<dbReference type="Pfam" id="PF00488">
    <property type="entry name" value="MutS_V"/>
    <property type="match status" value="1"/>
</dbReference>
<evidence type="ECO:0000256" key="4">
    <source>
        <dbReference type="ARBA" id="ARBA00022763"/>
    </source>
</evidence>
<dbReference type="GO" id="GO:0005524">
    <property type="term" value="F:ATP binding"/>
    <property type="evidence" value="ECO:0007669"/>
    <property type="project" value="UniProtKB-KW"/>
</dbReference>
<dbReference type="GO" id="GO:0032301">
    <property type="term" value="C:MutSalpha complex"/>
    <property type="evidence" value="ECO:0007669"/>
    <property type="project" value="TreeGrafter"/>
</dbReference>
<feature type="coiled-coil region" evidence="10">
    <location>
        <begin position="539"/>
        <end position="566"/>
    </location>
</feature>
<evidence type="ECO:0000259" key="11">
    <source>
        <dbReference type="PROSITE" id="PS00486"/>
    </source>
</evidence>
<evidence type="ECO:0000313" key="13">
    <source>
        <dbReference type="Proteomes" id="UP001153636"/>
    </source>
</evidence>
<dbReference type="GO" id="GO:0043570">
    <property type="term" value="P:maintenance of DNA repeat elements"/>
    <property type="evidence" value="ECO:0007669"/>
    <property type="project" value="UniProtKB-ARBA"/>
</dbReference>
<dbReference type="InterPro" id="IPR045076">
    <property type="entry name" value="MutS"/>
</dbReference>
<dbReference type="Pfam" id="PF01624">
    <property type="entry name" value="MutS_I"/>
    <property type="match status" value="1"/>
</dbReference>
<evidence type="ECO:0000256" key="8">
    <source>
        <dbReference type="ARBA" id="ARBA00023242"/>
    </source>
</evidence>
<dbReference type="InterPro" id="IPR011184">
    <property type="entry name" value="DNA_mismatch_repair_Msh2"/>
</dbReference>